<sequence>MHDPLNLRLLSHFLAVVEAGSVSAAAVRLNLTQPALSRQIQQLERSIGVRLFERTPTRLILTSGGSHLVGLARELLDHAGDVGDALERMAAGGATRLRVACPEATVRGVIAPFVAATGAPIVDAAIDLAVRVYGHVSRREADLAVNTLPPPLGLGSKLVGTNGVSVFVPETHPLAGRETVGVGEAVAHPLVLLSAGSGLRRIIDEALWPVRERVRVVAEPVSSELVMARAASGDGVGIDLGRPSFGLVARPLVDTAGARVRMPIYAAWEPTHFAAAEIRGIVDELIAWGEHVWE</sequence>
<dbReference type="PROSITE" id="PS50931">
    <property type="entry name" value="HTH_LYSR"/>
    <property type="match status" value="1"/>
</dbReference>
<keyword evidence="4" id="KW-0804">Transcription</keyword>
<keyword evidence="2" id="KW-0805">Transcription regulation</keyword>
<keyword evidence="3" id="KW-0238">DNA-binding</keyword>
<gene>
    <name evidence="6" type="ORF">MUN78_13450</name>
</gene>
<dbReference type="Gene3D" id="3.40.190.290">
    <property type="match status" value="1"/>
</dbReference>
<reference evidence="6 7" key="1">
    <citation type="submission" date="2022-04" db="EMBL/GenBank/DDBJ databases">
        <title>Leucobacter sp. isolated from rhizosphere of garlic.</title>
        <authorList>
            <person name="Won M."/>
            <person name="Lee C.-M."/>
            <person name="Woen H.-Y."/>
            <person name="Kwon S.-W."/>
        </authorList>
    </citation>
    <scope>NUCLEOTIDE SEQUENCE [LARGE SCALE GENOMIC DNA]</scope>
    <source>
        <strain evidence="6 7">H21R-40</strain>
    </source>
</reference>
<dbReference type="PANTHER" id="PTHR30346:SF28">
    <property type="entry name" value="HTH-TYPE TRANSCRIPTIONAL REGULATOR CYNR"/>
    <property type="match status" value="1"/>
</dbReference>
<keyword evidence="7" id="KW-1185">Reference proteome</keyword>
<feature type="domain" description="HTH lysR-type" evidence="5">
    <location>
        <begin position="5"/>
        <end position="62"/>
    </location>
</feature>
<dbReference type="Gene3D" id="1.10.10.10">
    <property type="entry name" value="Winged helix-like DNA-binding domain superfamily/Winged helix DNA-binding domain"/>
    <property type="match status" value="1"/>
</dbReference>
<evidence type="ECO:0000256" key="3">
    <source>
        <dbReference type="ARBA" id="ARBA00023125"/>
    </source>
</evidence>
<dbReference type="PRINTS" id="PR00039">
    <property type="entry name" value="HTHLYSR"/>
</dbReference>
<evidence type="ECO:0000313" key="7">
    <source>
        <dbReference type="Proteomes" id="UP000831786"/>
    </source>
</evidence>
<accession>A0ABY4FK83</accession>
<proteinExistence type="inferred from homology"/>
<dbReference type="InterPro" id="IPR000847">
    <property type="entry name" value="LysR_HTH_N"/>
</dbReference>
<dbReference type="RefSeq" id="WP_244690656.1">
    <property type="nucleotide sequence ID" value="NZ_CP095044.1"/>
</dbReference>
<dbReference type="SUPFAM" id="SSF53850">
    <property type="entry name" value="Periplasmic binding protein-like II"/>
    <property type="match status" value="1"/>
</dbReference>
<dbReference type="InterPro" id="IPR005119">
    <property type="entry name" value="LysR_subst-bd"/>
</dbReference>
<evidence type="ECO:0000256" key="1">
    <source>
        <dbReference type="ARBA" id="ARBA00009437"/>
    </source>
</evidence>
<evidence type="ECO:0000259" key="5">
    <source>
        <dbReference type="PROSITE" id="PS50931"/>
    </source>
</evidence>
<dbReference type="SUPFAM" id="SSF46785">
    <property type="entry name" value="Winged helix' DNA-binding domain"/>
    <property type="match status" value="1"/>
</dbReference>
<dbReference type="InterPro" id="IPR036388">
    <property type="entry name" value="WH-like_DNA-bd_sf"/>
</dbReference>
<evidence type="ECO:0000313" key="6">
    <source>
        <dbReference type="EMBL" id="UOQ56669.1"/>
    </source>
</evidence>
<evidence type="ECO:0000256" key="2">
    <source>
        <dbReference type="ARBA" id="ARBA00023015"/>
    </source>
</evidence>
<dbReference type="CDD" id="cd05466">
    <property type="entry name" value="PBP2_LTTR_substrate"/>
    <property type="match status" value="1"/>
</dbReference>
<evidence type="ECO:0000256" key="4">
    <source>
        <dbReference type="ARBA" id="ARBA00023163"/>
    </source>
</evidence>
<protein>
    <submittedName>
        <fullName evidence="6">LysR family transcriptional regulator</fullName>
    </submittedName>
</protein>
<dbReference type="EMBL" id="CP095045">
    <property type="protein sequence ID" value="UOQ56669.1"/>
    <property type="molecule type" value="Genomic_DNA"/>
</dbReference>
<organism evidence="6 7">
    <name type="scientific">Leucobacter allii</name>
    <dbReference type="NCBI Taxonomy" id="2932247"/>
    <lineage>
        <taxon>Bacteria</taxon>
        <taxon>Bacillati</taxon>
        <taxon>Actinomycetota</taxon>
        <taxon>Actinomycetes</taxon>
        <taxon>Micrococcales</taxon>
        <taxon>Microbacteriaceae</taxon>
        <taxon>Leucobacter</taxon>
    </lineage>
</organism>
<comment type="similarity">
    <text evidence="1">Belongs to the LysR transcriptional regulatory family.</text>
</comment>
<dbReference type="Proteomes" id="UP000831786">
    <property type="component" value="Chromosome"/>
</dbReference>
<dbReference type="PANTHER" id="PTHR30346">
    <property type="entry name" value="TRANSCRIPTIONAL DUAL REGULATOR HCAR-RELATED"/>
    <property type="match status" value="1"/>
</dbReference>
<dbReference type="InterPro" id="IPR036390">
    <property type="entry name" value="WH_DNA-bd_sf"/>
</dbReference>
<dbReference type="Pfam" id="PF03466">
    <property type="entry name" value="LysR_substrate"/>
    <property type="match status" value="1"/>
</dbReference>
<name>A0ABY4FK83_9MICO</name>
<dbReference type="Pfam" id="PF00126">
    <property type="entry name" value="HTH_1"/>
    <property type="match status" value="1"/>
</dbReference>